<evidence type="ECO:0000313" key="2">
    <source>
        <dbReference type="Proteomes" id="UP001642360"/>
    </source>
</evidence>
<dbReference type="AlphaFoldDB" id="A0ABC8V129"/>
<dbReference type="Proteomes" id="UP001642360">
    <property type="component" value="Unassembled WGS sequence"/>
</dbReference>
<dbReference type="InterPro" id="IPR014710">
    <property type="entry name" value="RmlC-like_jellyroll"/>
</dbReference>
<organism evidence="1 2">
    <name type="scientific">Ilex paraguariensis</name>
    <name type="common">yerba mate</name>
    <dbReference type="NCBI Taxonomy" id="185542"/>
    <lineage>
        <taxon>Eukaryota</taxon>
        <taxon>Viridiplantae</taxon>
        <taxon>Streptophyta</taxon>
        <taxon>Embryophyta</taxon>
        <taxon>Tracheophyta</taxon>
        <taxon>Spermatophyta</taxon>
        <taxon>Magnoliopsida</taxon>
        <taxon>eudicotyledons</taxon>
        <taxon>Gunneridae</taxon>
        <taxon>Pentapetalae</taxon>
        <taxon>asterids</taxon>
        <taxon>campanulids</taxon>
        <taxon>Aquifoliales</taxon>
        <taxon>Aquifoliaceae</taxon>
        <taxon>Ilex</taxon>
    </lineage>
</organism>
<name>A0ABC8V129_9AQUA</name>
<comment type="caution">
    <text evidence="1">The sequence shown here is derived from an EMBL/GenBank/DDBJ whole genome shotgun (WGS) entry which is preliminary data.</text>
</comment>
<dbReference type="EMBL" id="CAUOFW020009780">
    <property type="protein sequence ID" value="CAK9187045.1"/>
    <property type="molecule type" value="Genomic_DNA"/>
</dbReference>
<proteinExistence type="predicted"/>
<accession>A0ABC8V129</accession>
<dbReference type="PANTHER" id="PTHR31238">
    <property type="entry name" value="GERMIN-LIKE PROTEIN SUBFAMILY 3 MEMBER 3"/>
    <property type="match status" value="1"/>
</dbReference>
<evidence type="ECO:0000313" key="1">
    <source>
        <dbReference type="EMBL" id="CAK9187045.1"/>
    </source>
</evidence>
<gene>
    <name evidence="1" type="ORF">ILEXP_LOCUS57551</name>
</gene>
<keyword evidence="2" id="KW-1185">Reference proteome</keyword>
<protein>
    <submittedName>
        <fullName evidence="1">Uncharacterized protein</fullName>
    </submittedName>
</protein>
<sequence length="75" mass="8166">MQLTLTDKTPVNVSAVFVNGKFCKNPKLAKADDFFFPGPKMLGLNIPRSTSNRVGSNVTPVNVEQYQGSTLLVSH</sequence>
<dbReference type="Gene3D" id="2.60.120.10">
    <property type="entry name" value="Jelly Rolls"/>
    <property type="match status" value="1"/>
</dbReference>
<reference evidence="1 2" key="1">
    <citation type="submission" date="2024-02" db="EMBL/GenBank/DDBJ databases">
        <authorList>
            <person name="Vignale AGUSTIN F."/>
            <person name="Sosa J E."/>
            <person name="Modenutti C."/>
        </authorList>
    </citation>
    <scope>NUCLEOTIDE SEQUENCE [LARGE SCALE GENOMIC DNA]</scope>
</reference>